<keyword evidence="2" id="KW-1185">Reference proteome</keyword>
<dbReference type="AlphaFoldDB" id="A0A0C3GA56"/>
<evidence type="ECO:0000313" key="1">
    <source>
        <dbReference type="EMBL" id="KIM93085.1"/>
    </source>
</evidence>
<accession>A0A0C3GA56</accession>
<feature type="non-terminal residue" evidence="1">
    <location>
        <position position="1"/>
    </location>
</feature>
<name>A0A0C3GA56_OIDMZ</name>
<dbReference type="EMBL" id="KN832900">
    <property type="protein sequence ID" value="KIM93085.1"/>
    <property type="molecule type" value="Genomic_DNA"/>
</dbReference>
<proteinExistence type="predicted"/>
<evidence type="ECO:0000313" key="2">
    <source>
        <dbReference type="Proteomes" id="UP000054321"/>
    </source>
</evidence>
<sequence length="72" mass="8391">SEKVDLIATSQLKCSEIFIRNIIYFFNSQEDSVVDSDNTKARKKLIYERYKHICNLSYNGIILWAATFIPTI</sequence>
<dbReference type="InParanoid" id="A0A0C3GA56"/>
<reference evidence="2" key="2">
    <citation type="submission" date="2015-01" db="EMBL/GenBank/DDBJ databases">
        <title>Evolutionary Origins and Diversification of the Mycorrhizal Mutualists.</title>
        <authorList>
            <consortium name="DOE Joint Genome Institute"/>
            <consortium name="Mycorrhizal Genomics Consortium"/>
            <person name="Kohler A."/>
            <person name="Kuo A."/>
            <person name="Nagy L.G."/>
            <person name="Floudas D."/>
            <person name="Copeland A."/>
            <person name="Barry K.W."/>
            <person name="Cichocki N."/>
            <person name="Veneault-Fourrey C."/>
            <person name="LaButti K."/>
            <person name="Lindquist E.A."/>
            <person name="Lipzen A."/>
            <person name="Lundell T."/>
            <person name="Morin E."/>
            <person name="Murat C."/>
            <person name="Riley R."/>
            <person name="Ohm R."/>
            <person name="Sun H."/>
            <person name="Tunlid A."/>
            <person name="Henrissat B."/>
            <person name="Grigoriev I.V."/>
            <person name="Hibbett D.S."/>
            <person name="Martin F."/>
        </authorList>
    </citation>
    <scope>NUCLEOTIDE SEQUENCE [LARGE SCALE GENOMIC DNA]</scope>
    <source>
        <strain evidence="2">Zn</strain>
    </source>
</reference>
<dbReference type="Proteomes" id="UP000054321">
    <property type="component" value="Unassembled WGS sequence"/>
</dbReference>
<reference evidence="1 2" key="1">
    <citation type="submission" date="2014-04" db="EMBL/GenBank/DDBJ databases">
        <authorList>
            <consortium name="DOE Joint Genome Institute"/>
            <person name="Kuo A."/>
            <person name="Martino E."/>
            <person name="Perotto S."/>
            <person name="Kohler A."/>
            <person name="Nagy L.G."/>
            <person name="Floudas D."/>
            <person name="Copeland A."/>
            <person name="Barry K.W."/>
            <person name="Cichocki N."/>
            <person name="Veneault-Fourrey C."/>
            <person name="LaButti K."/>
            <person name="Lindquist E.A."/>
            <person name="Lipzen A."/>
            <person name="Lundell T."/>
            <person name="Morin E."/>
            <person name="Murat C."/>
            <person name="Sun H."/>
            <person name="Tunlid A."/>
            <person name="Henrissat B."/>
            <person name="Grigoriev I.V."/>
            <person name="Hibbett D.S."/>
            <person name="Martin F."/>
            <person name="Nordberg H.P."/>
            <person name="Cantor M.N."/>
            <person name="Hua S.X."/>
        </authorList>
    </citation>
    <scope>NUCLEOTIDE SEQUENCE [LARGE SCALE GENOMIC DNA]</scope>
    <source>
        <strain evidence="1 2">Zn</strain>
    </source>
</reference>
<dbReference type="OrthoDB" id="5422777at2759"/>
<dbReference type="HOGENOM" id="CLU_2729211_0_0_1"/>
<gene>
    <name evidence="1" type="ORF">OIDMADRAFT_138453</name>
</gene>
<organism evidence="1 2">
    <name type="scientific">Oidiodendron maius (strain Zn)</name>
    <dbReference type="NCBI Taxonomy" id="913774"/>
    <lineage>
        <taxon>Eukaryota</taxon>
        <taxon>Fungi</taxon>
        <taxon>Dikarya</taxon>
        <taxon>Ascomycota</taxon>
        <taxon>Pezizomycotina</taxon>
        <taxon>Leotiomycetes</taxon>
        <taxon>Leotiomycetes incertae sedis</taxon>
        <taxon>Myxotrichaceae</taxon>
        <taxon>Oidiodendron</taxon>
    </lineage>
</organism>
<protein>
    <submittedName>
        <fullName evidence="1">Uncharacterized protein</fullName>
    </submittedName>
</protein>